<keyword evidence="5" id="KW-1185">Reference proteome</keyword>
<dbReference type="Gene3D" id="2.60.120.920">
    <property type="match status" value="1"/>
</dbReference>
<proteinExistence type="predicted"/>
<gene>
    <name evidence="4" type="ORF">AGOR_G00187190</name>
</gene>
<dbReference type="SMART" id="SM00589">
    <property type="entry name" value="PRY"/>
    <property type="match status" value="1"/>
</dbReference>
<dbReference type="CDD" id="cd13733">
    <property type="entry name" value="SPRY_PRY_C-I_1"/>
    <property type="match status" value="1"/>
</dbReference>
<comment type="caution">
    <text evidence="4">The sequence shown here is derived from an EMBL/GenBank/DDBJ whole genome shotgun (WGS) entry which is preliminary data.</text>
</comment>
<dbReference type="InterPro" id="IPR043136">
    <property type="entry name" value="B30.2/SPRY_sf"/>
</dbReference>
<dbReference type="EMBL" id="JAERUA010000017">
    <property type="protein sequence ID" value="KAI1888636.1"/>
    <property type="molecule type" value="Genomic_DNA"/>
</dbReference>
<dbReference type="SMART" id="SM00449">
    <property type="entry name" value="SPRY"/>
    <property type="match status" value="1"/>
</dbReference>
<dbReference type="InterPro" id="IPR003877">
    <property type="entry name" value="SPRY_dom"/>
</dbReference>
<dbReference type="PROSITE" id="PS50188">
    <property type="entry name" value="B302_SPRY"/>
    <property type="match status" value="1"/>
</dbReference>
<sequence length="463" mass="51447">MESSVMCGKVVSVVSVEGSCQDDTEPGGKDSVAHRAEPGGDSGCPRLVGAVHSHLPAPPPRSPDYQTGELHKALYALPVQRSVGAPWEDLWENPYETLGGASHGDYIPMGRAGCGIRPAVGQNAAQRHSLWKRTSLLFISLWLITLICLITTLGLYLQSSGQNQCSLRLFLLQLNTSTLIPPSFQFGEIKGKQHLSFSLSLLIFNLSAPQELSSPRDAMVQQKTTASTLIAALQMEVEDLDHFYSTALLCIPNYTIPAIINKMVELSRKDSIVIKPVWRWVRQPAVDVTLDPDTAHPSLILSEDGKQVRLGGTRQDLPDTPKRFTYVVCVLGKEGFSSGRHYWEVEMKSKTDWTVGVAMRTAKREGPLLFRPRAGYWTVRLKNGEYLSNRQPPTPLRLREKPSTVGVYVDYERGQVSFYNAEARSHIYSFTGYTFTERLYPLFRPGISDEWKNSAALVIPPVS</sequence>
<feature type="transmembrane region" description="Helical" evidence="2">
    <location>
        <begin position="136"/>
        <end position="157"/>
    </location>
</feature>
<dbReference type="InterPro" id="IPR006574">
    <property type="entry name" value="PRY"/>
</dbReference>
<dbReference type="InterPro" id="IPR050143">
    <property type="entry name" value="TRIM/RBCC"/>
</dbReference>
<keyword evidence="2" id="KW-0472">Membrane</keyword>
<dbReference type="InterPro" id="IPR001870">
    <property type="entry name" value="B30.2/SPRY"/>
</dbReference>
<evidence type="ECO:0000256" key="2">
    <source>
        <dbReference type="SAM" id="Phobius"/>
    </source>
</evidence>
<dbReference type="PANTHER" id="PTHR24103">
    <property type="entry name" value="E3 UBIQUITIN-PROTEIN LIGASE TRIM"/>
    <property type="match status" value="1"/>
</dbReference>
<name>A0A8T3CWH5_9TELE</name>
<keyword evidence="2" id="KW-0812">Transmembrane</keyword>
<evidence type="ECO:0000313" key="5">
    <source>
        <dbReference type="Proteomes" id="UP000829720"/>
    </source>
</evidence>
<dbReference type="Proteomes" id="UP000829720">
    <property type="component" value="Unassembled WGS sequence"/>
</dbReference>
<feature type="compositionally biased region" description="Basic and acidic residues" evidence="1">
    <location>
        <begin position="26"/>
        <end position="38"/>
    </location>
</feature>
<keyword evidence="2" id="KW-1133">Transmembrane helix</keyword>
<dbReference type="SUPFAM" id="SSF49899">
    <property type="entry name" value="Concanavalin A-like lectins/glucanases"/>
    <property type="match status" value="1"/>
</dbReference>
<dbReference type="InterPro" id="IPR013320">
    <property type="entry name" value="ConA-like_dom_sf"/>
</dbReference>
<feature type="domain" description="B30.2/SPRY" evidence="3">
    <location>
        <begin position="268"/>
        <end position="463"/>
    </location>
</feature>
<dbReference type="AlphaFoldDB" id="A0A8T3CWH5"/>
<evidence type="ECO:0000256" key="1">
    <source>
        <dbReference type="SAM" id="MobiDB-lite"/>
    </source>
</evidence>
<protein>
    <recommendedName>
        <fullName evidence="3">B30.2/SPRY domain-containing protein</fullName>
    </recommendedName>
</protein>
<feature type="region of interest" description="Disordered" evidence="1">
    <location>
        <begin position="18"/>
        <end position="43"/>
    </location>
</feature>
<evidence type="ECO:0000259" key="3">
    <source>
        <dbReference type="PROSITE" id="PS50188"/>
    </source>
</evidence>
<organism evidence="4 5">
    <name type="scientific">Albula goreensis</name>
    <dbReference type="NCBI Taxonomy" id="1534307"/>
    <lineage>
        <taxon>Eukaryota</taxon>
        <taxon>Metazoa</taxon>
        <taxon>Chordata</taxon>
        <taxon>Craniata</taxon>
        <taxon>Vertebrata</taxon>
        <taxon>Euteleostomi</taxon>
        <taxon>Actinopterygii</taxon>
        <taxon>Neopterygii</taxon>
        <taxon>Teleostei</taxon>
        <taxon>Albuliformes</taxon>
        <taxon>Albulidae</taxon>
        <taxon>Albula</taxon>
    </lineage>
</organism>
<accession>A0A8T3CWH5</accession>
<dbReference type="OrthoDB" id="6105938at2759"/>
<reference evidence="4" key="1">
    <citation type="submission" date="2021-01" db="EMBL/GenBank/DDBJ databases">
        <authorList>
            <person name="Zahm M."/>
            <person name="Roques C."/>
            <person name="Cabau C."/>
            <person name="Klopp C."/>
            <person name="Donnadieu C."/>
            <person name="Jouanno E."/>
            <person name="Lampietro C."/>
            <person name="Louis A."/>
            <person name="Herpin A."/>
            <person name="Echchiki A."/>
            <person name="Berthelot C."/>
            <person name="Parey E."/>
            <person name="Roest-Crollius H."/>
            <person name="Braasch I."/>
            <person name="Postlethwait J."/>
            <person name="Bobe J."/>
            <person name="Montfort J."/>
            <person name="Bouchez O."/>
            <person name="Begum T."/>
            <person name="Mejri S."/>
            <person name="Adams A."/>
            <person name="Chen W.-J."/>
            <person name="Guiguen Y."/>
        </authorList>
    </citation>
    <scope>NUCLEOTIDE SEQUENCE</scope>
    <source>
        <tissue evidence="4">Blood</tissue>
    </source>
</reference>
<evidence type="ECO:0000313" key="4">
    <source>
        <dbReference type="EMBL" id="KAI1888636.1"/>
    </source>
</evidence>
<dbReference type="PRINTS" id="PR01407">
    <property type="entry name" value="BUTYPHLNCDUF"/>
</dbReference>
<dbReference type="Pfam" id="PF00622">
    <property type="entry name" value="SPRY"/>
    <property type="match status" value="1"/>
</dbReference>
<dbReference type="Pfam" id="PF13765">
    <property type="entry name" value="PRY"/>
    <property type="match status" value="1"/>
</dbReference>
<dbReference type="InterPro" id="IPR003879">
    <property type="entry name" value="Butyrophylin_SPRY"/>
</dbReference>
<dbReference type="FunFam" id="2.60.120.920:FF:000004">
    <property type="entry name" value="Butyrophilin subfamily 1 member A1"/>
    <property type="match status" value="1"/>
</dbReference>